<sequence>MNRQLVFFLFLALIVVGNLAVIDYFLIFKKENPTISPPPSPTPTIIPALAPSSTPIPSLAPTKTTTKKTSKSISYVPISGSGSIFSLKWADINGTEFYFNPDDYPSLKEAYFEANFRLFNGNGLAFVRLFDATVGIEVWGSEVQSKSQDFSSITSNKLTLRPGNHLYRVQAKSSTSDSTVFGSGRLKIISQN</sequence>
<reference evidence="1 2" key="1">
    <citation type="journal article" date="2016" name="Nat. Commun.">
        <title>Thousands of microbial genomes shed light on interconnected biogeochemical processes in an aquifer system.</title>
        <authorList>
            <person name="Anantharaman K."/>
            <person name="Brown C.T."/>
            <person name="Hug L.A."/>
            <person name="Sharon I."/>
            <person name="Castelle C.J."/>
            <person name="Probst A.J."/>
            <person name="Thomas B.C."/>
            <person name="Singh A."/>
            <person name="Wilkins M.J."/>
            <person name="Karaoz U."/>
            <person name="Brodie E.L."/>
            <person name="Williams K.H."/>
            <person name="Hubbard S.S."/>
            <person name="Banfield J.F."/>
        </authorList>
    </citation>
    <scope>NUCLEOTIDE SEQUENCE [LARGE SCALE GENOMIC DNA]</scope>
</reference>
<accession>A0A1F7SKY9</accession>
<dbReference type="Proteomes" id="UP000185874">
    <property type="component" value="Unassembled WGS sequence"/>
</dbReference>
<organism evidence="1 2">
    <name type="scientific">Candidatus Shapirobacteria bacterium RBG_13_44_7</name>
    <dbReference type="NCBI Taxonomy" id="1802149"/>
    <lineage>
        <taxon>Bacteria</taxon>
        <taxon>Candidatus Shapironibacteriota</taxon>
    </lineage>
</organism>
<dbReference type="EMBL" id="MGDJ01000010">
    <property type="protein sequence ID" value="OGL53877.1"/>
    <property type="molecule type" value="Genomic_DNA"/>
</dbReference>
<name>A0A1F7SKY9_9BACT</name>
<evidence type="ECO:0000313" key="1">
    <source>
        <dbReference type="EMBL" id="OGL53877.1"/>
    </source>
</evidence>
<gene>
    <name evidence="1" type="ORF">A3K55_01665</name>
</gene>
<evidence type="ECO:0000313" key="2">
    <source>
        <dbReference type="Proteomes" id="UP000185874"/>
    </source>
</evidence>
<dbReference type="AlphaFoldDB" id="A0A1F7SKY9"/>
<comment type="caution">
    <text evidence="1">The sequence shown here is derived from an EMBL/GenBank/DDBJ whole genome shotgun (WGS) entry which is preliminary data.</text>
</comment>
<proteinExistence type="predicted"/>
<protein>
    <submittedName>
        <fullName evidence="1">Uncharacterized protein</fullName>
    </submittedName>
</protein>